<reference evidence="2" key="1">
    <citation type="submission" date="2016-10" db="EMBL/GenBank/DDBJ databases">
        <authorList>
            <person name="Varghese N."/>
            <person name="Submissions S."/>
        </authorList>
    </citation>
    <scope>NUCLEOTIDE SEQUENCE [LARGE SCALE GENOMIC DNA]</scope>
    <source>
        <strain evidence="2">IBRC-M 10655</strain>
    </source>
</reference>
<gene>
    <name evidence="1" type="ORF">SAMN05192558_106364</name>
</gene>
<protein>
    <submittedName>
        <fullName evidence="1">Uncharacterized protein</fullName>
    </submittedName>
</protein>
<dbReference type="EMBL" id="FNJB01000006">
    <property type="protein sequence ID" value="SDP11344.1"/>
    <property type="molecule type" value="Genomic_DNA"/>
</dbReference>
<dbReference type="AlphaFoldDB" id="A0A1H0Q1Y0"/>
<dbReference type="STRING" id="504798.SAMN05421871_10688"/>
<name>A0A1H0Q1Y0_9PSEU</name>
<dbReference type="Proteomes" id="UP000199651">
    <property type="component" value="Unassembled WGS sequence"/>
</dbReference>
<keyword evidence="2" id="KW-1185">Reference proteome</keyword>
<accession>A0A1H0Q1Y0</accession>
<dbReference type="RefSeq" id="WP_133794246.1">
    <property type="nucleotide sequence ID" value="NZ_FNDV01000006.1"/>
</dbReference>
<evidence type="ECO:0000313" key="2">
    <source>
        <dbReference type="Proteomes" id="UP000199651"/>
    </source>
</evidence>
<organism evidence="1 2">
    <name type="scientific">Actinokineospora alba</name>
    <dbReference type="NCBI Taxonomy" id="504798"/>
    <lineage>
        <taxon>Bacteria</taxon>
        <taxon>Bacillati</taxon>
        <taxon>Actinomycetota</taxon>
        <taxon>Actinomycetes</taxon>
        <taxon>Pseudonocardiales</taxon>
        <taxon>Pseudonocardiaceae</taxon>
        <taxon>Actinokineospora</taxon>
    </lineage>
</organism>
<proteinExistence type="predicted"/>
<evidence type="ECO:0000313" key="1">
    <source>
        <dbReference type="EMBL" id="SDP11344.1"/>
    </source>
</evidence>
<sequence length="218" mass="23757">MLAIILCECPETVLDDGVDTVRLGSRPERADLEAAFAQAADRPIGVLVEDEESFDHFVGLLDGEMASTPITLLECPETSFHLEDTDPFIQWDEPGPERPVPAVRSDDGTASCFQLTLYPHSDDPVDLRVQVDGVELFTGPAYSVTAFPKLAGTAIWVSSPRTDLISKVLRRPPRFAQVATGTDVWISSNHELTPFEGAGGPRKGHRLRHVPAGITLQN</sequence>